<dbReference type="NCBIfam" id="NF040582">
    <property type="entry name" value="STY4528_fam"/>
    <property type="match status" value="1"/>
</dbReference>
<accession>A0A8I1E878</accession>
<feature type="compositionally biased region" description="Pro residues" evidence="1">
    <location>
        <begin position="380"/>
        <end position="399"/>
    </location>
</feature>
<dbReference type="RefSeq" id="WP_023082344.1">
    <property type="nucleotide sequence ID" value="NZ_JAEILH010000039.1"/>
</dbReference>
<name>A0A8I1E878_9PSED</name>
<proteinExistence type="predicted"/>
<evidence type="ECO:0000256" key="1">
    <source>
        <dbReference type="SAM" id="MobiDB-lite"/>
    </source>
</evidence>
<dbReference type="AlphaFoldDB" id="A0A8I1E878"/>
<feature type="compositionally biased region" description="Polar residues" evidence="1">
    <location>
        <begin position="254"/>
        <end position="266"/>
    </location>
</feature>
<protein>
    <submittedName>
        <fullName evidence="2">Uncharacterized protein</fullName>
    </submittedName>
</protein>
<dbReference type="Proteomes" id="UP000645865">
    <property type="component" value="Unassembled WGS sequence"/>
</dbReference>
<gene>
    <name evidence="2" type="ORF">YA0853_23350</name>
</gene>
<evidence type="ECO:0000313" key="2">
    <source>
        <dbReference type="EMBL" id="MBI6626579.1"/>
    </source>
</evidence>
<comment type="caution">
    <text evidence="2">The sequence shown here is derived from an EMBL/GenBank/DDBJ whole genome shotgun (WGS) entry which is preliminary data.</text>
</comment>
<sequence>MAVDDTTPRHGPVALADLFDAALKDLAPKSSLPTPIPALSSAIPAASGDAFLFSGNRHETVPRRLFLDRRLTPLERNAWQVFRLMLNDDGVTAFPTYEQLRPWLASMPCAGQASHETVARALTLLRLTRWLSLVRRRRDAKTGRILGNLYVLHDEPLTPFEAMQLDPDYLQLVSQALGHSAKAVQIVGLHTLKEIGEDPMLAGRTLPSRLQVLAERLASQGVGAHESYPQEDATHESEEGVTSLLRNPDDPTSESEAGSKPTSDASLRNPKQARTVRSSRINEVRTTAQAQAQARALGDLQWPKRFAELKAEQQTGARVALQQVDAALRQAVLDEWATRCSSHGIRNPAGYLFGIIQRAIHGEFNAWAKKDAPSAHAPPNERPPPAPPTSQPQGKPVPPEVARQHIERLRNLLASK</sequence>
<feature type="region of interest" description="Disordered" evidence="1">
    <location>
        <begin position="222"/>
        <end position="281"/>
    </location>
</feature>
<feature type="region of interest" description="Disordered" evidence="1">
    <location>
        <begin position="369"/>
        <end position="402"/>
    </location>
</feature>
<evidence type="ECO:0000313" key="3">
    <source>
        <dbReference type="Proteomes" id="UP000645865"/>
    </source>
</evidence>
<organism evidence="2 3">
    <name type="scientific">Pseudomonas rhodesiae</name>
    <dbReference type="NCBI Taxonomy" id="76760"/>
    <lineage>
        <taxon>Bacteria</taxon>
        <taxon>Pseudomonadati</taxon>
        <taxon>Pseudomonadota</taxon>
        <taxon>Gammaproteobacteria</taxon>
        <taxon>Pseudomonadales</taxon>
        <taxon>Pseudomonadaceae</taxon>
        <taxon>Pseudomonas</taxon>
    </lineage>
</organism>
<reference evidence="2" key="1">
    <citation type="submission" date="2020-12" db="EMBL/GenBank/DDBJ databases">
        <title>Comparative genomic insights into the epidemiology and virulence of plant pathogenic Pseudomonads from Turkey.</title>
        <authorList>
            <person name="Dillon M."/>
            <person name="Ruiz-Bedoya T."/>
            <person name="Bendalovic-Torma C."/>
            <person name="Guttman K.M."/>
            <person name="Kwak H."/>
            <person name="Middleton M.A."/>
            <person name="Wang P.W."/>
            <person name="Horuz S."/>
            <person name="Aysan Y."/>
            <person name="Guttman D.S."/>
        </authorList>
    </citation>
    <scope>NUCLEOTIDE SEQUENCE</scope>
    <source>
        <strain evidence="2">S5_IA_3a</strain>
    </source>
</reference>
<dbReference type="InterPro" id="IPR047749">
    <property type="entry name" value="STY4528-like"/>
</dbReference>
<dbReference type="EMBL" id="JAEILH010000039">
    <property type="protein sequence ID" value="MBI6626579.1"/>
    <property type="molecule type" value="Genomic_DNA"/>
</dbReference>